<gene>
    <name evidence="2" type="ORF">AVDCRST_MAG88-236</name>
</gene>
<dbReference type="CDD" id="cd04301">
    <property type="entry name" value="NAT_SF"/>
    <property type="match status" value="1"/>
</dbReference>
<dbReference type="Gene3D" id="3.40.630.30">
    <property type="match status" value="1"/>
</dbReference>
<reference evidence="2" key="1">
    <citation type="submission" date="2020-02" db="EMBL/GenBank/DDBJ databases">
        <authorList>
            <person name="Meier V. D."/>
        </authorList>
    </citation>
    <scope>NUCLEOTIDE SEQUENCE</scope>
    <source>
        <strain evidence="2">AVDCRST_MAG88</strain>
    </source>
</reference>
<dbReference type="InterPro" id="IPR000182">
    <property type="entry name" value="GNAT_dom"/>
</dbReference>
<dbReference type="EMBL" id="CADCWM010000076">
    <property type="protein sequence ID" value="CAA9543838.1"/>
    <property type="molecule type" value="Genomic_DNA"/>
</dbReference>
<dbReference type="SUPFAM" id="SSF55729">
    <property type="entry name" value="Acyl-CoA N-acyltransferases (Nat)"/>
    <property type="match status" value="1"/>
</dbReference>
<proteinExistence type="predicted"/>
<dbReference type="AlphaFoldDB" id="A0A6J4UBE3"/>
<dbReference type="PANTHER" id="PTHR37817">
    <property type="entry name" value="N-ACETYLTRANSFERASE EIS"/>
    <property type="match status" value="1"/>
</dbReference>
<dbReference type="GO" id="GO:0030649">
    <property type="term" value="P:aminoglycoside antibiotic catabolic process"/>
    <property type="evidence" value="ECO:0007669"/>
    <property type="project" value="TreeGrafter"/>
</dbReference>
<organism evidence="2">
    <name type="scientific">uncultured Thermomicrobiales bacterium</name>
    <dbReference type="NCBI Taxonomy" id="1645740"/>
    <lineage>
        <taxon>Bacteria</taxon>
        <taxon>Pseudomonadati</taxon>
        <taxon>Thermomicrobiota</taxon>
        <taxon>Thermomicrobia</taxon>
        <taxon>Thermomicrobiales</taxon>
        <taxon>environmental samples</taxon>
    </lineage>
</organism>
<accession>A0A6J4UBE3</accession>
<evidence type="ECO:0000259" key="1">
    <source>
        <dbReference type="PROSITE" id="PS51186"/>
    </source>
</evidence>
<dbReference type="PANTHER" id="PTHR37817:SF1">
    <property type="entry name" value="N-ACETYLTRANSFERASE EIS"/>
    <property type="match status" value="1"/>
</dbReference>
<dbReference type="InterPro" id="IPR016181">
    <property type="entry name" value="Acyl_CoA_acyltransferase"/>
</dbReference>
<name>A0A6J4UBE3_9BACT</name>
<dbReference type="GO" id="GO:0034069">
    <property type="term" value="F:aminoglycoside N-acetyltransferase activity"/>
    <property type="evidence" value="ECO:0007669"/>
    <property type="project" value="TreeGrafter"/>
</dbReference>
<feature type="domain" description="N-acetyltransferase" evidence="1">
    <location>
        <begin position="11"/>
        <end position="165"/>
    </location>
</feature>
<dbReference type="InterPro" id="IPR051554">
    <property type="entry name" value="Acetyltransferase_Eis"/>
</dbReference>
<sequence>MTGNEVRVVVRDEVAVTPDERAAYQALSERTWPLDPNFVADPDRRFIYLSRAFLYEADGALAGIYSLIDRTITVDGRPERIAGLGNVAVDEARRGRGLGRHLVVAAAADARARGYEFAVLFCRPDRRAFYDRLGWRLLEGIVEYTWHGEELRRGPDRPVMALPLTPAAIGRWQGWRHARIHVGVGSW</sequence>
<dbReference type="PROSITE" id="PS51186">
    <property type="entry name" value="GNAT"/>
    <property type="match status" value="1"/>
</dbReference>
<protein>
    <recommendedName>
        <fullName evidence="1">N-acetyltransferase domain-containing protein</fullName>
    </recommendedName>
</protein>
<dbReference type="Pfam" id="PF13527">
    <property type="entry name" value="Acetyltransf_9"/>
    <property type="match status" value="1"/>
</dbReference>
<evidence type="ECO:0000313" key="2">
    <source>
        <dbReference type="EMBL" id="CAA9543838.1"/>
    </source>
</evidence>